<accession>A0A0B7K682</accession>
<dbReference type="EMBL" id="CDPU01000031">
    <property type="protein sequence ID" value="CEO52833.1"/>
    <property type="molecule type" value="Genomic_DNA"/>
</dbReference>
<sequence length="91" mass="10383">MQASVLRWPELSKVLALIPREPGYQMWAESWYEDELDEPEDISSLDQDGYQYEGALVPAQHRVVGESTLPVSYGLLFCGSIDNHSIYHQIL</sequence>
<gene>
    <name evidence="1" type="ORF">BN869_000008891_1</name>
</gene>
<reference evidence="1" key="1">
    <citation type="submission" date="2015-01" db="EMBL/GenBank/DDBJ databases">
        <authorList>
            <person name="Durling Mikael"/>
        </authorList>
    </citation>
    <scope>NUCLEOTIDE SEQUENCE</scope>
</reference>
<dbReference type="AlphaFoldDB" id="A0A0B7K682"/>
<proteinExistence type="predicted"/>
<evidence type="ECO:0000313" key="1">
    <source>
        <dbReference type="EMBL" id="CEO52833.1"/>
    </source>
</evidence>
<organism evidence="1">
    <name type="scientific">Bionectria ochroleuca</name>
    <name type="common">Gliocladium roseum</name>
    <dbReference type="NCBI Taxonomy" id="29856"/>
    <lineage>
        <taxon>Eukaryota</taxon>
        <taxon>Fungi</taxon>
        <taxon>Dikarya</taxon>
        <taxon>Ascomycota</taxon>
        <taxon>Pezizomycotina</taxon>
        <taxon>Sordariomycetes</taxon>
        <taxon>Hypocreomycetidae</taxon>
        <taxon>Hypocreales</taxon>
        <taxon>Bionectriaceae</taxon>
        <taxon>Clonostachys</taxon>
    </lineage>
</organism>
<name>A0A0B7K682_BIOOC</name>
<protein>
    <submittedName>
        <fullName evidence="1">Uncharacterized protein</fullName>
    </submittedName>
</protein>